<keyword evidence="2" id="KW-1185">Reference proteome</keyword>
<evidence type="ECO:0000313" key="3">
    <source>
        <dbReference type="WBParaSite" id="NBR_0001273301-mRNA-1"/>
    </source>
</evidence>
<protein>
    <submittedName>
        <fullName evidence="3">Rna-directed dna polymerase from mobile element jockey-like</fullName>
    </submittedName>
</protein>
<evidence type="ECO:0000313" key="2">
    <source>
        <dbReference type="Proteomes" id="UP000271162"/>
    </source>
</evidence>
<evidence type="ECO:0000313" key="1">
    <source>
        <dbReference type="EMBL" id="VDL76323.1"/>
    </source>
</evidence>
<dbReference type="EMBL" id="UYSL01020842">
    <property type="protein sequence ID" value="VDL76323.1"/>
    <property type="molecule type" value="Genomic_DNA"/>
</dbReference>
<reference evidence="3" key="1">
    <citation type="submission" date="2017-02" db="UniProtKB">
        <authorList>
            <consortium name="WormBaseParasite"/>
        </authorList>
    </citation>
    <scope>IDENTIFICATION</scope>
</reference>
<sequence length="91" mass="10592">MIVDAVSTWQTMKVVVYEAALSQLGVNQSGRRMIDRQTWLWTDEVKEKICAKKRPYNAFLCNKIGRKLVRVQESKESSYDDRGHRKGCSLR</sequence>
<accession>A0A0N4Y8Y9</accession>
<name>A0A0N4Y8Y9_NIPBR</name>
<dbReference type="WBParaSite" id="NBR_0001273301-mRNA-1">
    <property type="protein sequence ID" value="NBR_0001273301-mRNA-1"/>
    <property type="gene ID" value="NBR_0001273301"/>
</dbReference>
<dbReference type="AlphaFoldDB" id="A0A0N4Y8Y9"/>
<organism evidence="3">
    <name type="scientific">Nippostrongylus brasiliensis</name>
    <name type="common">Rat hookworm</name>
    <dbReference type="NCBI Taxonomy" id="27835"/>
    <lineage>
        <taxon>Eukaryota</taxon>
        <taxon>Metazoa</taxon>
        <taxon>Ecdysozoa</taxon>
        <taxon>Nematoda</taxon>
        <taxon>Chromadorea</taxon>
        <taxon>Rhabditida</taxon>
        <taxon>Rhabditina</taxon>
        <taxon>Rhabditomorpha</taxon>
        <taxon>Strongyloidea</taxon>
        <taxon>Heligmosomidae</taxon>
        <taxon>Nippostrongylus</taxon>
    </lineage>
</organism>
<reference evidence="1 2" key="2">
    <citation type="submission" date="2018-11" db="EMBL/GenBank/DDBJ databases">
        <authorList>
            <consortium name="Pathogen Informatics"/>
        </authorList>
    </citation>
    <scope>NUCLEOTIDE SEQUENCE [LARGE SCALE GENOMIC DNA]</scope>
</reference>
<gene>
    <name evidence="1" type="ORF">NBR_LOCUS12734</name>
</gene>
<proteinExistence type="predicted"/>
<dbReference type="Proteomes" id="UP000271162">
    <property type="component" value="Unassembled WGS sequence"/>
</dbReference>